<accession>A0ACC1X757</accession>
<dbReference type="Proteomes" id="UP001164539">
    <property type="component" value="Chromosome 11"/>
</dbReference>
<reference evidence="1 2" key="1">
    <citation type="journal article" date="2023" name="Science">
        <title>Complex scaffold remodeling in plant triterpene biosynthesis.</title>
        <authorList>
            <person name="De La Pena R."/>
            <person name="Hodgson H."/>
            <person name="Liu J.C."/>
            <person name="Stephenson M.J."/>
            <person name="Martin A.C."/>
            <person name="Owen C."/>
            <person name="Harkess A."/>
            <person name="Leebens-Mack J."/>
            <person name="Jimenez L.E."/>
            <person name="Osbourn A."/>
            <person name="Sattely E.S."/>
        </authorList>
    </citation>
    <scope>NUCLEOTIDE SEQUENCE [LARGE SCALE GENOMIC DNA]</scope>
    <source>
        <strain evidence="2">cv. JPN11</strain>
        <tissue evidence="1">Leaf</tissue>
    </source>
</reference>
<protein>
    <submittedName>
        <fullName evidence="1">E3 ubiquitin-protein ligase</fullName>
    </submittedName>
</protein>
<organism evidence="1 2">
    <name type="scientific">Melia azedarach</name>
    <name type="common">Chinaberry tree</name>
    <dbReference type="NCBI Taxonomy" id="155640"/>
    <lineage>
        <taxon>Eukaryota</taxon>
        <taxon>Viridiplantae</taxon>
        <taxon>Streptophyta</taxon>
        <taxon>Embryophyta</taxon>
        <taxon>Tracheophyta</taxon>
        <taxon>Spermatophyta</taxon>
        <taxon>Magnoliopsida</taxon>
        <taxon>eudicotyledons</taxon>
        <taxon>Gunneridae</taxon>
        <taxon>Pentapetalae</taxon>
        <taxon>rosids</taxon>
        <taxon>malvids</taxon>
        <taxon>Sapindales</taxon>
        <taxon>Meliaceae</taxon>
        <taxon>Melia</taxon>
    </lineage>
</organism>
<dbReference type="EMBL" id="CM051404">
    <property type="protein sequence ID" value="KAJ4706979.1"/>
    <property type="molecule type" value="Genomic_DNA"/>
</dbReference>
<evidence type="ECO:0000313" key="1">
    <source>
        <dbReference type="EMBL" id="KAJ4706979.1"/>
    </source>
</evidence>
<comment type="caution">
    <text evidence="1">The sequence shown here is derived from an EMBL/GenBank/DDBJ whole genome shotgun (WGS) entry which is preliminary data.</text>
</comment>
<sequence>MPELQVSQFTFCTTAIEEVLELLRRKCKNAENGCQETVGYSRNDDHEKTCRHAPYSCPLSDCNFVGSTSQLYLAFGAEHRKPAVDFKYNVQLNVNLNVNEKFLFFRDEISGHLFIINNRITRELGNIVSISSIGASQEKELTHQIGVRNRETNLRDKYTRRLRNGFDDDHFTADYVFLVSQLLVWL</sequence>
<gene>
    <name evidence="1" type="ORF">OWV82_020560</name>
</gene>
<evidence type="ECO:0000313" key="2">
    <source>
        <dbReference type="Proteomes" id="UP001164539"/>
    </source>
</evidence>
<proteinExistence type="predicted"/>
<name>A0ACC1X757_MELAZ</name>
<keyword evidence="2" id="KW-1185">Reference proteome</keyword>